<evidence type="ECO:0000256" key="1">
    <source>
        <dbReference type="ARBA" id="ARBA00001974"/>
    </source>
</evidence>
<keyword evidence="5" id="KW-0274">FAD</keyword>
<dbReference type="GO" id="GO:0110142">
    <property type="term" value="C:ubiquinone biosynthesis complex"/>
    <property type="evidence" value="ECO:0007669"/>
    <property type="project" value="UniProtKB-ARBA"/>
</dbReference>
<protein>
    <submittedName>
        <fullName evidence="9">2-octaprenyl-6-methoxyphenyl hydroxylase</fullName>
    </submittedName>
</protein>
<organism evidence="9 10">
    <name type="scientific">Devosia pacifica</name>
    <dbReference type="NCBI Taxonomy" id="1335967"/>
    <lineage>
        <taxon>Bacteria</taxon>
        <taxon>Pseudomonadati</taxon>
        <taxon>Pseudomonadota</taxon>
        <taxon>Alphaproteobacteria</taxon>
        <taxon>Hyphomicrobiales</taxon>
        <taxon>Devosiaceae</taxon>
        <taxon>Devosia</taxon>
    </lineage>
</organism>
<comment type="similarity">
    <text evidence="3">Belongs to the UbiH/COQ6 family.</text>
</comment>
<dbReference type="InterPro" id="IPR018168">
    <property type="entry name" value="Ubi_Hdrlase_CS"/>
</dbReference>
<keyword evidence="10" id="KW-1185">Reference proteome</keyword>
<accession>A0A918S4H4</accession>
<dbReference type="Gene3D" id="3.50.50.60">
    <property type="entry name" value="FAD/NAD(P)-binding domain"/>
    <property type="match status" value="2"/>
</dbReference>
<name>A0A918S4H4_9HYPH</name>
<gene>
    <name evidence="9" type="ORF">GCM10007989_18810</name>
</gene>
<dbReference type="AlphaFoldDB" id="A0A918S4H4"/>
<evidence type="ECO:0000256" key="7">
    <source>
        <dbReference type="ARBA" id="ARBA00023033"/>
    </source>
</evidence>
<proteinExistence type="inferred from homology"/>
<dbReference type="Proteomes" id="UP000646579">
    <property type="component" value="Unassembled WGS sequence"/>
</dbReference>
<keyword evidence="4" id="KW-0285">Flavoprotein</keyword>
<dbReference type="Pfam" id="PF01494">
    <property type="entry name" value="FAD_binding_3"/>
    <property type="match status" value="1"/>
</dbReference>
<keyword evidence="6" id="KW-0560">Oxidoreductase</keyword>
<evidence type="ECO:0000259" key="8">
    <source>
        <dbReference type="Pfam" id="PF01494"/>
    </source>
</evidence>
<dbReference type="FunFam" id="3.50.50.60:FF:000021">
    <property type="entry name" value="Ubiquinone biosynthesis monooxygenase COQ6"/>
    <property type="match status" value="1"/>
</dbReference>
<evidence type="ECO:0000256" key="6">
    <source>
        <dbReference type="ARBA" id="ARBA00023002"/>
    </source>
</evidence>
<dbReference type="GO" id="GO:0004497">
    <property type="term" value="F:monooxygenase activity"/>
    <property type="evidence" value="ECO:0007669"/>
    <property type="project" value="UniProtKB-KW"/>
</dbReference>
<comment type="cofactor">
    <cofactor evidence="1">
        <name>FAD</name>
        <dbReference type="ChEBI" id="CHEBI:57692"/>
    </cofactor>
</comment>
<dbReference type="EMBL" id="BMZE01000002">
    <property type="protein sequence ID" value="GHA23565.1"/>
    <property type="molecule type" value="Genomic_DNA"/>
</dbReference>
<dbReference type="GO" id="GO:0006744">
    <property type="term" value="P:ubiquinone biosynthetic process"/>
    <property type="evidence" value="ECO:0007669"/>
    <property type="project" value="InterPro"/>
</dbReference>
<dbReference type="InterPro" id="IPR002938">
    <property type="entry name" value="FAD-bd"/>
</dbReference>
<dbReference type="PRINTS" id="PR00420">
    <property type="entry name" value="RNGMNOXGNASE"/>
</dbReference>
<evidence type="ECO:0000256" key="2">
    <source>
        <dbReference type="ARBA" id="ARBA00004749"/>
    </source>
</evidence>
<evidence type="ECO:0000256" key="4">
    <source>
        <dbReference type="ARBA" id="ARBA00022630"/>
    </source>
</evidence>
<dbReference type="InterPro" id="IPR010971">
    <property type="entry name" value="UbiH/COQ6"/>
</dbReference>
<evidence type="ECO:0000313" key="9">
    <source>
        <dbReference type="EMBL" id="GHA23565.1"/>
    </source>
</evidence>
<dbReference type="NCBIfam" id="TIGR01988">
    <property type="entry name" value="Ubi-OHases"/>
    <property type="match status" value="1"/>
</dbReference>
<evidence type="ECO:0000313" key="10">
    <source>
        <dbReference type="Proteomes" id="UP000646579"/>
    </source>
</evidence>
<dbReference type="SUPFAM" id="SSF51905">
    <property type="entry name" value="FAD/NAD(P)-binding domain"/>
    <property type="match status" value="1"/>
</dbReference>
<dbReference type="GO" id="GO:0071949">
    <property type="term" value="F:FAD binding"/>
    <property type="evidence" value="ECO:0007669"/>
    <property type="project" value="InterPro"/>
</dbReference>
<reference evidence="9" key="1">
    <citation type="journal article" date="2014" name="Int. J. Syst. Evol. Microbiol.">
        <title>Complete genome sequence of Corynebacterium casei LMG S-19264T (=DSM 44701T), isolated from a smear-ripened cheese.</title>
        <authorList>
            <consortium name="US DOE Joint Genome Institute (JGI-PGF)"/>
            <person name="Walter F."/>
            <person name="Albersmeier A."/>
            <person name="Kalinowski J."/>
            <person name="Ruckert C."/>
        </authorList>
    </citation>
    <scope>NUCLEOTIDE SEQUENCE</scope>
    <source>
        <strain evidence="9">KCTC 32437</strain>
    </source>
</reference>
<dbReference type="PANTHER" id="PTHR43876:SF7">
    <property type="entry name" value="UBIQUINONE BIOSYNTHESIS MONOOXYGENASE COQ6, MITOCHONDRIAL"/>
    <property type="match status" value="1"/>
</dbReference>
<comment type="caution">
    <text evidence="9">The sequence shown here is derived from an EMBL/GenBank/DDBJ whole genome shotgun (WGS) entry which is preliminary data.</text>
</comment>
<dbReference type="InterPro" id="IPR036188">
    <property type="entry name" value="FAD/NAD-bd_sf"/>
</dbReference>
<evidence type="ECO:0000256" key="3">
    <source>
        <dbReference type="ARBA" id="ARBA00005349"/>
    </source>
</evidence>
<dbReference type="InterPro" id="IPR051205">
    <property type="entry name" value="UbiH/COQ6_monooxygenase"/>
</dbReference>
<sequence length="423" mass="44547">MAQGIGIAMTDKRGGSKRMADTKVDVAILGGGPAGLTMALALSRYGRGLRVAIVERRDMTIPKDSRATAIAAGVRRVFDALDIWQPMAERAQPITAMRITDSAGEDIARPLFLSFSGDVAPGEAFAHMVPNAAMAEALLAAVDPSITLLAPAQVHSFDGKGGRARLGLADGSSLEASLVIAADGAQSSLRDMAGIGVFRHDYGQSGIVTTIAHALDHEGVAYEHFRPSGPFASLPLPGKRSSLVWTERSENVGEILGASAEQQAERIEAVMGSTLGAVRVEETVMSFPLRLQLAHSFIGPRLALIGDAAHVVHPIAGQGLNLGLKDVAALAEVIIDAARLGLDIGTEQVLERYQRWRRFDTATMAMVTDGMNRLFSNDVGAIRALRDLGLGLVDRTEPIKDAMIRAAASVSPNGPKLLNGAGL</sequence>
<dbReference type="GO" id="GO:0016705">
    <property type="term" value="F:oxidoreductase activity, acting on paired donors, with incorporation or reduction of molecular oxygen"/>
    <property type="evidence" value="ECO:0007669"/>
    <property type="project" value="InterPro"/>
</dbReference>
<feature type="domain" description="FAD-binding" evidence="8">
    <location>
        <begin position="23"/>
        <end position="357"/>
    </location>
</feature>
<dbReference type="PANTHER" id="PTHR43876">
    <property type="entry name" value="UBIQUINONE BIOSYNTHESIS MONOOXYGENASE COQ6, MITOCHONDRIAL"/>
    <property type="match status" value="1"/>
</dbReference>
<dbReference type="PROSITE" id="PS01304">
    <property type="entry name" value="UBIH"/>
    <property type="match status" value="1"/>
</dbReference>
<comment type="pathway">
    <text evidence="2">Cofactor biosynthesis; ubiquinone biosynthesis.</text>
</comment>
<evidence type="ECO:0000256" key="5">
    <source>
        <dbReference type="ARBA" id="ARBA00022827"/>
    </source>
</evidence>
<reference evidence="9" key="2">
    <citation type="submission" date="2020-09" db="EMBL/GenBank/DDBJ databases">
        <authorList>
            <person name="Sun Q."/>
            <person name="Kim S."/>
        </authorList>
    </citation>
    <scope>NUCLEOTIDE SEQUENCE</scope>
    <source>
        <strain evidence="9">KCTC 32437</strain>
    </source>
</reference>
<keyword evidence="7" id="KW-0503">Monooxygenase</keyword>